<dbReference type="AlphaFoldDB" id="A0A0M8MQL1"/>
<evidence type="ECO:0000256" key="1">
    <source>
        <dbReference type="ARBA" id="ARBA00022741"/>
    </source>
</evidence>
<accession>A0A0M8MQL1</accession>
<dbReference type="SMART" id="SM00796">
    <property type="entry name" value="AHS1"/>
    <property type="match status" value="1"/>
</dbReference>
<dbReference type="NCBIfam" id="TIGR00724">
    <property type="entry name" value="urea_amlyse_rel"/>
    <property type="match status" value="1"/>
</dbReference>
<comment type="caution">
    <text evidence="6">The sequence shown here is derived from an EMBL/GenBank/DDBJ whole genome shotgun (WGS) entry which is preliminary data.</text>
</comment>
<evidence type="ECO:0000259" key="5">
    <source>
        <dbReference type="SMART" id="SM00797"/>
    </source>
</evidence>
<evidence type="ECO:0000259" key="4">
    <source>
        <dbReference type="SMART" id="SM00796"/>
    </source>
</evidence>
<keyword evidence="2" id="KW-0378">Hydrolase</keyword>
<dbReference type="InterPro" id="IPR003778">
    <property type="entry name" value="CT_A_B"/>
</dbReference>
<dbReference type="GO" id="GO:0016787">
    <property type="term" value="F:hydrolase activity"/>
    <property type="evidence" value="ECO:0007669"/>
    <property type="project" value="UniProtKB-KW"/>
</dbReference>
<evidence type="ECO:0000256" key="3">
    <source>
        <dbReference type="ARBA" id="ARBA00022840"/>
    </source>
</evidence>
<dbReference type="PATRIC" id="fig|84292.3.peg.124"/>
<dbReference type="SUPFAM" id="SSF50891">
    <property type="entry name" value="Cyclophilin-like"/>
    <property type="match status" value="2"/>
</dbReference>
<keyword evidence="7" id="KW-1185">Reference proteome</keyword>
<dbReference type="PANTHER" id="PTHR43309:SF3">
    <property type="entry name" value="5-OXOPROLINASE SUBUNIT C"/>
    <property type="match status" value="1"/>
</dbReference>
<protein>
    <recommendedName>
        <fullName evidence="8">KipI family sensor histidine kinase inhibitor</fullName>
    </recommendedName>
</protein>
<dbReference type="Gene3D" id="3.30.1360.40">
    <property type="match status" value="1"/>
</dbReference>
<dbReference type="KEGG" id="mcw:A8L33_05710"/>
<evidence type="ECO:0008006" key="8">
    <source>
        <dbReference type="Google" id="ProtNLM"/>
    </source>
</evidence>
<dbReference type="PANTHER" id="PTHR43309">
    <property type="entry name" value="5-OXOPROLINASE SUBUNIT C"/>
    <property type="match status" value="1"/>
</dbReference>
<keyword evidence="3" id="KW-0067">ATP-binding</keyword>
<dbReference type="InterPro" id="IPR029000">
    <property type="entry name" value="Cyclophilin-like_dom_sf"/>
</dbReference>
<dbReference type="SUPFAM" id="SSF160467">
    <property type="entry name" value="PH0987 N-terminal domain-like"/>
    <property type="match status" value="1"/>
</dbReference>
<proteinExistence type="predicted"/>
<dbReference type="Pfam" id="PF02682">
    <property type="entry name" value="CT_C_D"/>
    <property type="match status" value="1"/>
</dbReference>
<name>A0A0M8MQL1_9MICO</name>
<evidence type="ECO:0000313" key="6">
    <source>
        <dbReference type="EMBL" id="KOS12324.1"/>
    </source>
</evidence>
<gene>
    <name evidence="6" type="ORF">XI38_00575</name>
</gene>
<feature type="domain" description="Carboxyltransferase" evidence="5">
    <location>
        <begin position="243"/>
        <end position="505"/>
    </location>
</feature>
<dbReference type="Proteomes" id="UP000037737">
    <property type="component" value="Unassembled WGS sequence"/>
</dbReference>
<dbReference type="OrthoDB" id="9768696at2"/>
<dbReference type="InterPro" id="IPR003833">
    <property type="entry name" value="CT_C_D"/>
</dbReference>
<organism evidence="6 7">
    <name type="scientific">Microbacterium aurantiacum</name>
    <dbReference type="NCBI Taxonomy" id="162393"/>
    <lineage>
        <taxon>Bacteria</taxon>
        <taxon>Bacillati</taxon>
        <taxon>Actinomycetota</taxon>
        <taxon>Actinomycetes</taxon>
        <taxon>Micrococcales</taxon>
        <taxon>Microbacteriaceae</taxon>
        <taxon>Microbacterium</taxon>
    </lineage>
</organism>
<sequence>MGEAAVLLDVAPGGVGELLARLQATPPDGVLDLIPAARTLLIHVDPRVLPLAHAARWARSAAASVIPPEEGGEAPAVDLDVVYDGEDLAETARLLGLSTEALVARHRDARWRVAFTGFAPGFGYLESPDWPFDVPRLDTPRTRVPAGAVGLAAGFTGAYPRATPGGWRLIARTSAALFDPFADPPALLAPGRRVRFREVEALPVVRTAGTPVPRGAAARADIRVTRAGILSTVQDAGRPGRASIGVSVSGAADRGALRLANRLVGNPPDAAGVEVTLGGFRAVAARDVWVAVTGAGRALWIDGHACDPAAAHAWPAGTTLEIAPLTAGVRAYLAVRGGIAVPPVLGSSATDTLSGLGPAALADGDVLALDTEPESPIPVAEVMPFDTRAGDDLVVEVHPGPRADWFTAAAQEALYAEVFTVTADTDRVGIRLIGPDLARAVPGELPSEPMVPGALQVPPGGRVVVLGRDGPVTGGYPVIAVATDAGLDALGQARPGTRVRFRHARGG</sequence>
<evidence type="ECO:0000256" key="2">
    <source>
        <dbReference type="ARBA" id="ARBA00022801"/>
    </source>
</evidence>
<keyword evidence="1" id="KW-0547">Nucleotide-binding</keyword>
<evidence type="ECO:0000313" key="7">
    <source>
        <dbReference type="Proteomes" id="UP000037737"/>
    </source>
</evidence>
<dbReference type="EMBL" id="LAVO01000001">
    <property type="protein sequence ID" value="KOS12324.1"/>
    <property type="molecule type" value="Genomic_DNA"/>
</dbReference>
<feature type="domain" description="Carboxyltransferase" evidence="4">
    <location>
        <begin position="1"/>
        <end position="188"/>
    </location>
</feature>
<dbReference type="InterPro" id="IPR052708">
    <property type="entry name" value="PxpC"/>
</dbReference>
<dbReference type="GO" id="GO:0005524">
    <property type="term" value="F:ATP binding"/>
    <property type="evidence" value="ECO:0007669"/>
    <property type="project" value="UniProtKB-KW"/>
</dbReference>
<dbReference type="SMART" id="SM00797">
    <property type="entry name" value="AHS2"/>
    <property type="match status" value="1"/>
</dbReference>
<dbReference type="Gene3D" id="2.40.100.10">
    <property type="entry name" value="Cyclophilin-like"/>
    <property type="match status" value="2"/>
</dbReference>
<reference evidence="6" key="1">
    <citation type="submission" date="2015-04" db="EMBL/GenBank/DDBJ databases">
        <title>Complete genome sequence of Microbacterium chocolatum SIT 101, a bacterium enantioselectively hydrolyzing mesomeric diesters.</title>
        <authorList>
            <person name="Li X."/>
            <person name="Xu Y."/>
        </authorList>
    </citation>
    <scope>NUCLEOTIDE SEQUENCE [LARGE SCALE GENOMIC DNA]</scope>
    <source>
        <strain evidence="6">SIT 101</strain>
    </source>
</reference>
<dbReference type="Pfam" id="PF02626">
    <property type="entry name" value="CT_A_B"/>
    <property type="match status" value="1"/>
</dbReference>